<dbReference type="FunFam" id="3.40.50.720:FF:000084">
    <property type="entry name" value="Short-chain dehydrogenase reductase"/>
    <property type="match status" value="1"/>
</dbReference>
<dbReference type="PRINTS" id="PR00080">
    <property type="entry name" value="SDRFAMILY"/>
</dbReference>
<dbReference type="NCBIfam" id="NF005559">
    <property type="entry name" value="PRK07231.1"/>
    <property type="match status" value="1"/>
</dbReference>
<dbReference type="PANTHER" id="PTHR24321:SF8">
    <property type="entry name" value="ESTRADIOL 17-BETA-DEHYDROGENASE 8-RELATED"/>
    <property type="match status" value="1"/>
</dbReference>
<dbReference type="InterPro" id="IPR036291">
    <property type="entry name" value="NAD(P)-bd_dom_sf"/>
</dbReference>
<dbReference type="Gene3D" id="3.40.50.720">
    <property type="entry name" value="NAD(P)-binding Rossmann-like Domain"/>
    <property type="match status" value="1"/>
</dbReference>
<dbReference type="Pfam" id="PF13561">
    <property type="entry name" value="adh_short_C2"/>
    <property type="match status" value="1"/>
</dbReference>
<gene>
    <name evidence="3" type="ORF">DSM104329_00280</name>
</gene>
<evidence type="ECO:0000313" key="3">
    <source>
        <dbReference type="EMBL" id="UGS33913.1"/>
    </source>
</evidence>
<dbReference type="PANTHER" id="PTHR24321">
    <property type="entry name" value="DEHYDROGENASES, SHORT CHAIN"/>
    <property type="match status" value="1"/>
</dbReference>
<dbReference type="InterPro" id="IPR002347">
    <property type="entry name" value="SDR_fam"/>
</dbReference>
<dbReference type="InterPro" id="IPR020904">
    <property type="entry name" value="Sc_DH/Rdtase_CS"/>
</dbReference>
<accession>A0A9E7BYZ7</accession>
<dbReference type="EC" id="1.1.1.47" evidence="3"/>
<keyword evidence="2 3" id="KW-0560">Oxidoreductase</keyword>
<evidence type="ECO:0000256" key="2">
    <source>
        <dbReference type="ARBA" id="ARBA00023002"/>
    </source>
</evidence>
<dbReference type="KEGG" id="sbae:DSM104329_00280"/>
<protein>
    <submittedName>
        <fullName evidence="3">Glucose 1-dehydrogenase</fullName>
        <ecNumber evidence="3">1.1.1.47</ecNumber>
    </submittedName>
</protein>
<keyword evidence="4" id="KW-1185">Reference proteome</keyword>
<dbReference type="GO" id="GO:0047936">
    <property type="term" value="F:glucose 1-dehydrogenase [NAD(P)+] activity"/>
    <property type="evidence" value="ECO:0007669"/>
    <property type="project" value="UniProtKB-EC"/>
</dbReference>
<sequence>MRSFDAEAATGRRPLLHGKVAVITGAASGIGRSATGLFSAAGATVVAFDRHEAGLAALRGSHGDDLLAVTGDVTSNDDVAGLVAAALERHGRIDVLLNSAGVGTIADVPQEVSDTPDDIWQRTLDVNLSGTFRVSRAVIPAMAAGGGGAIVNLASVLGLAGLAGAVSYSASKGGVIAITRTIALEGAPLGIRANVLAPGFIETPMVTEYLPKLEDPEQARIDVEAAHALGRLGQPEEVAGAALWLASDAASFVTGAVLPVDGGYLMV</sequence>
<dbReference type="RefSeq" id="WP_259313601.1">
    <property type="nucleotide sequence ID" value="NZ_CP087164.1"/>
</dbReference>
<organism evidence="3 4">
    <name type="scientific">Capillimicrobium parvum</name>
    <dbReference type="NCBI Taxonomy" id="2884022"/>
    <lineage>
        <taxon>Bacteria</taxon>
        <taxon>Bacillati</taxon>
        <taxon>Actinomycetota</taxon>
        <taxon>Thermoleophilia</taxon>
        <taxon>Solirubrobacterales</taxon>
        <taxon>Capillimicrobiaceae</taxon>
        <taxon>Capillimicrobium</taxon>
    </lineage>
</organism>
<dbReference type="PRINTS" id="PR00081">
    <property type="entry name" value="GDHRDH"/>
</dbReference>
<dbReference type="Proteomes" id="UP001162834">
    <property type="component" value="Chromosome"/>
</dbReference>
<reference evidence="3" key="1">
    <citation type="journal article" date="2022" name="Int. J. Syst. Evol. Microbiol.">
        <title>Pseudomonas aegrilactucae sp. nov. and Pseudomonas morbosilactucae sp. nov., pathogens causing bacterial rot of lettuce in Japan.</title>
        <authorList>
            <person name="Sawada H."/>
            <person name="Fujikawa T."/>
            <person name="Satou M."/>
        </authorList>
    </citation>
    <scope>NUCLEOTIDE SEQUENCE</scope>
    <source>
        <strain evidence="3">0166_1</strain>
    </source>
</reference>
<name>A0A9E7BYZ7_9ACTN</name>
<evidence type="ECO:0000313" key="4">
    <source>
        <dbReference type="Proteomes" id="UP001162834"/>
    </source>
</evidence>
<evidence type="ECO:0000256" key="1">
    <source>
        <dbReference type="ARBA" id="ARBA00006484"/>
    </source>
</evidence>
<dbReference type="EMBL" id="CP087164">
    <property type="protein sequence ID" value="UGS33913.1"/>
    <property type="molecule type" value="Genomic_DNA"/>
</dbReference>
<dbReference type="PROSITE" id="PS00061">
    <property type="entry name" value="ADH_SHORT"/>
    <property type="match status" value="1"/>
</dbReference>
<comment type="similarity">
    <text evidence="1">Belongs to the short-chain dehydrogenases/reductases (SDR) family.</text>
</comment>
<proteinExistence type="inferred from homology"/>
<dbReference type="SUPFAM" id="SSF51735">
    <property type="entry name" value="NAD(P)-binding Rossmann-fold domains"/>
    <property type="match status" value="1"/>
</dbReference>
<dbReference type="AlphaFoldDB" id="A0A9E7BYZ7"/>